<dbReference type="GO" id="GO:0008851">
    <property type="term" value="F:ethanolamine ammonia-lyase activity"/>
    <property type="evidence" value="ECO:0007669"/>
    <property type="project" value="UniProtKB-EC"/>
</dbReference>
<dbReference type="Gene3D" id="1.10.30.40">
    <property type="entry name" value="Ethanolamine ammonia-lyase light chain (EutC), N-terminal domain"/>
    <property type="match status" value="1"/>
</dbReference>
<comment type="subunit">
    <text evidence="5">The basic unit is a heterodimer which dimerizes to form tetramers. The heterotetramers trimerize; 6 large subunits form a core ring with 6 small subunits projecting outwards.</text>
</comment>
<feature type="binding site" evidence="5">
    <location>
        <position position="225"/>
    </location>
    <ligand>
        <name>adenosylcob(III)alamin</name>
        <dbReference type="ChEBI" id="CHEBI:18408"/>
    </ligand>
</feature>
<comment type="caution">
    <text evidence="6">The sequence shown here is derived from an EMBL/GenBank/DDBJ whole genome shotgun (WGS) entry which is preliminary data.</text>
</comment>
<reference evidence="6 7" key="1">
    <citation type="submission" date="2018-08" db="EMBL/GenBank/DDBJ databases">
        <title>Draft genome sequence of Psychrilyobacter sp. strain SD5 isolated from Black Sea water.</title>
        <authorList>
            <person name="Yadav S."/>
            <person name="Villanueva L."/>
            <person name="Damste J.S.S."/>
        </authorList>
    </citation>
    <scope>NUCLEOTIDE SEQUENCE [LARGE SCALE GENOMIC DNA]</scope>
    <source>
        <strain evidence="6 7">SD5</strain>
    </source>
</reference>
<comment type="similarity">
    <text evidence="5">Belongs to the EutC family.</text>
</comment>
<dbReference type="EC" id="4.3.1.7" evidence="5"/>
<dbReference type="Pfam" id="PF05985">
    <property type="entry name" value="EutC"/>
    <property type="match status" value="1"/>
</dbReference>
<comment type="pathway">
    <text evidence="5">Amine and polyamine degradation; ethanolamine degradation.</text>
</comment>
<dbReference type="InterPro" id="IPR009246">
    <property type="entry name" value="EutC"/>
</dbReference>
<comment type="cofactor">
    <cofactor evidence="5">
        <name>adenosylcob(III)alamin</name>
        <dbReference type="ChEBI" id="CHEBI:18408"/>
    </cofactor>
    <text evidence="5">Binds between the large and small subunits.</text>
</comment>
<comment type="function">
    <text evidence="5">Catalyzes the deamination of various vicinal amino-alcohols to oxo compounds. Allows this organism to utilize ethanolamine as the sole source of nitrogen and carbon in the presence of external vitamin B12.</text>
</comment>
<evidence type="ECO:0000256" key="5">
    <source>
        <dbReference type="HAMAP-Rule" id="MF_00601"/>
    </source>
</evidence>
<dbReference type="HAMAP" id="MF_00601">
    <property type="entry name" value="EutC"/>
    <property type="match status" value="1"/>
</dbReference>
<keyword evidence="1 5" id="KW-0846">Cobalamin</keyword>
<keyword evidence="3 5" id="KW-0170">Cobalt</keyword>
<dbReference type="Gene3D" id="3.40.50.11240">
    <property type="entry name" value="Ethanolamine ammonia-lyase light chain (EutC)"/>
    <property type="match status" value="1"/>
</dbReference>
<sequence length="291" mass="32272">MVSEKELKSIISKVLEQMGSETKIENQLVEEKSEKLCNKELEDITVKEIKDICELKEFHNKEEFLKYKQKTPARVGVSRAGSRYLTSTSLRFKADHAAAIDAVFSDVSEEFLKRNNLFKVETRCENKDEYLTRPDLGRRISETGVQEIKEKCKKSPKVQVYISDGLSSTAIEANIEDTLPSLLNGLKSYGIETGTPFFVKYGRVGAADEVSEVVDAELTCVLIGERPGLATSESMSAYITYKGYIGIPEAKRTVVSNIHRNGTSAAEAGAHIAHIIKQSLEAKASGQDLKL</sequence>
<dbReference type="Proteomes" id="UP000263486">
    <property type="component" value="Unassembled WGS sequence"/>
</dbReference>
<dbReference type="InterPro" id="IPR042255">
    <property type="entry name" value="EutC_N"/>
</dbReference>
<dbReference type="NCBIfam" id="NF003971">
    <property type="entry name" value="PRK05465.1"/>
    <property type="match status" value="1"/>
</dbReference>
<proteinExistence type="inferred from homology"/>
<comment type="caution">
    <text evidence="5">Lacks conserved residue(s) required for the propagation of feature annotation.</text>
</comment>
<dbReference type="InterPro" id="IPR042251">
    <property type="entry name" value="EutC_C"/>
</dbReference>
<gene>
    <name evidence="5" type="primary">eutC</name>
    <name evidence="6" type="ORF">DYH56_09880</name>
</gene>
<feature type="binding site" evidence="5">
    <location>
        <position position="204"/>
    </location>
    <ligand>
        <name>adenosylcob(III)alamin</name>
        <dbReference type="ChEBI" id="CHEBI:18408"/>
    </ligand>
</feature>
<protein>
    <recommendedName>
        <fullName evidence="5">Ethanolamine ammonia-lyase small subunit</fullName>
        <shortName evidence="5">EAL small subunit</shortName>
        <ecNumber evidence="5">4.3.1.7</ecNumber>
    </recommendedName>
</protein>
<comment type="catalytic activity">
    <reaction evidence="5">
        <text>ethanolamine = acetaldehyde + NH4(+)</text>
        <dbReference type="Rhea" id="RHEA:15313"/>
        <dbReference type="ChEBI" id="CHEBI:15343"/>
        <dbReference type="ChEBI" id="CHEBI:28938"/>
        <dbReference type="ChEBI" id="CHEBI:57603"/>
        <dbReference type="EC" id="4.3.1.7"/>
    </reaction>
</comment>
<dbReference type="RefSeq" id="WP_114642702.1">
    <property type="nucleotide sequence ID" value="NZ_JAACIO010000018.1"/>
</dbReference>
<organism evidence="6 7">
    <name type="scientific">Psychrilyobacter piezotolerans</name>
    <dbReference type="NCBI Taxonomy" id="2293438"/>
    <lineage>
        <taxon>Bacteria</taxon>
        <taxon>Fusobacteriati</taxon>
        <taxon>Fusobacteriota</taxon>
        <taxon>Fusobacteriia</taxon>
        <taxon>Fusobacteriales</taxon>
        <taxon>Fusobacteriaceae</taxon>
        <taxon>Psychrilyobacter</taxon>
    </lineage>
</organism>
<keyword evidence="4 5" id="KW-1283">Bacterial microcompartment</keyword>
<evidence type="ECO:0000313" key="6">
    <source>
        <dbReference type="EMBL" id="REI40781.1"/>
    </source>
</evidence>
<name>A0ABX9KFZ3_9FUSO</name>
<keyword evidence="7" id="KW-1185">Reference proteome</keyword>
<evidence type="ECO:0000256" key="3">
    <source>
        <dbReference type="ARBA" id="ARBA00023285"/>
    </source>
</evidence>
<dbReference type="PANTHER" id="PTHR39330">
    <property type="entry name" value="ETHANOLAMINE AMMONIA-LYASE LIGHT CHAIN"/>
    <property type="match status" value="1"/>
</dbReference>
<dbReference type="PANTHER" id="PTHR39330:SF1">
    <property type="entry name" value="ETHANOLAMINE AMMONIA-LYASE SMALL SUBUNIT"/>
    <property type="match status" value="1"/>
</dbReference>
<evidence type="ECO:0000256" key="4">
    <source>
        <dbReference type="ARBA" id="ARBA00024446"/>
    </source>
</evidence>
<evidence type="ECO:0000313" key="7">
    <source>
        <dbReference type="Proteomes" id="UP000263486"/>
    </source>
</evidence>
<keyword evidence="2 5" id="KW-0456">Lyase</keyword>
<dbReference type="EMBL" id="QUAJ01000016">
    <property type="protein sequence ID" value="REI40781.1"/>
    <property type="molecule type" value="Genomic_DNA"/>
</dbReference>
<comment type="subcellular location">
    <subcellularLocation>
        <location evidence="5">Bacterial microcompartment</location>
    </subcellularLocation>
</comment>
<evidence type="ECO:0000256" key="2">
    <source>
        <dbReference type="ARBA" id="ARBA00023239"/>
    </source>
</evidence>
<accession>A0ABX9KFZ3</accession>
<dbReference type="PIRSF" id="PIRSF018982">
    <property type="entry name" value="EutC"/>
    <property type="match status" value="1"/>
</dbReference>
<evidence type="ECO:0000256" key="1">
    <source>
        <dbReference type="ARBA" id="ARBA00022628"/>
    </source>
</evidence>